<dbReference type="OrthoDB" id="4653114at2759"/>
<proteinExistence type="predicted"/>
<dbReference type="AlphaFoldDB" id="A0A4V1XCJ1"/>
<organism evidence="2 3">
    <name type="scientific">Monosporascus ibericus</name>
    <dbReference type="NCBI Taxonomy" id="155417"/>
    <lineage>
        <taxon>Eukaryota</taxon>
        <taxon>Fungi</taxon>
        <taxon>Dikarya</taxon>
        <taxon>Ascomycota</taxon>
        <taxon>Pezizomycotina</taxon>
        <taxon>Sordariomycetes</taxon>
        <taxon>Xylariomycetidae</taxon>
        <taxon>Xylariales</taxon>
        <taxon>Xylariales incertae sedis</taxon>
        <taxon>Monosporascus</taxon>
    </lineage>
</organism>
<accession>A0A4V1XCJ1</accession>
<keyword evidence="3" id="KW-1185">Reference proteome</keyword>
<evidence type="ECO:0000313" key="2">
    <source>
        <dbReference type="EMBL" id="RYP09929.1"/>
    </source>
</evidence>
<comment type="caution">
    <text evidence="2">The sequence shown here is derived from an EMBL/GenBank/DDBJ whole genome shotgun (WGS) entry which is preliminary data.</text>
</comment>
<feature type="compositionally biased region" description="Low complexity" evidence="1">
    <location>
        <begin position="125"/>
        <end position="153"/>
    </location>
</feature>
<protein>
    <submittedName>
        <fullName evidence="2">Uncharacterized protein</fullName>
    </submittedName>
</protein>
<dbReference type="Proteomes" id="UP000293360">
    <property type="component" value="Unassembled WGS sequence"/>
</dbReference>
<evidence type="ECO:0000256" key="1">
    <source>
        <dbReference type="SAM" id="MobiDB-lite"/>
    </source>
</evidence>
<sequence length="374" mass="41335">MASGSDLGDHGSPSRKLNVAISDFAASFVKKELEQLARDYDEVLARVHLPKIRLLLMEVDEKRQAFDDAKNGMVQTLRKKLEALEVDGRIITSTLEGLQKMYPDYLDTIPRASVLEIRPGSSRRSLSSLRISSASPTTSSSSDSRLSSPGDSLDMAIDQDDSASLIQPVGDETPNVDDRRSSTRVGGNSRGAGMNMDRDVQPMTETYGTNNSQKRSRDEAFESETDEGMPSRKGPATKTEANFPRKIRAEEVNPEEIVFQHSGLKGYYVIRCDEASCASLHFTEPPLIYRRAVKHFERHRSGNTTEPVGELTEQEVFEKYAIEVNGVEDESREWLAAHTGGKPHICPLAISENGPDALLLVRIKSVVKLEKAIG</sequence>
<feature type="compositionally biased region" description="Polar residues" evidence="1">
    <location>
        <begin position="203"/>
        <end position="213"/>
    </location>
</feature>
<reference evidence="2 3" key="1">
    <citation type="submission" date="2018-06" db="EMBL/GenBank/DDBJ databases">
        <title>Complete Genomes of Monosporascus.</title>
        <authorList>
            <person name="Robinson A.J."/>
            <person name="Natvig D.O."/>
        </authorList>
    </citation>
    <scope>NUCLEOTIDE SEQUENCE [LARGE SCALE GENOMIC DNA]</scope>
    <source>
        <strain evidence="2 3">CBS 110550</strain>
    </source>
</reference>
<name>A0A4V1XCJ1_9PEZI</name>
<evidence type="ECO:0000313" key="3">
    <source>
        <dbReference type="Proteomes" id="UP000293360"/>
    </source>
</evidence>
<dbReference type="EMBL" id="QJNU01000027">
    <property type="protein sequence ID" value="RYP09929.1"/>
    <property type="molecule type" value="Genomic_DNA"/>
</dbReference>
<gene>
    <name evidence="2" type="ORF">DL764_000971</name>
</gene>
<feature type="region of interest" description="Disordered" evidence="1">
    <location>
        <begin position="125"/>
        <end position="241"/>
    </location>
</feature>